<evidence type="ECO:0000313" key="8">
    <source>
        <dbReference type="Proteomes" id="UP000619101"/>
    </source>
</evidence>
<evidence type="ECO:0000256" key="6">
    <source>
        <dbReference type="SAM" id="Phobius"/>
    </source>
</evidence>
<evidence type="ECO:0000256" key="1">
    <source>
        <dbReference type="ARBA" id="ARBA00004651"/>
    </source>
</evidence>
<dbReference type="InterPro" id="IPR007300">
    <property type="entry name" value="CidB/LrgB"/>
</dbReference>
<keyword evidence="3 6" id="KW-0812">Transmembrane</keyword>
<name>A0ABR8Y2M1_9BACL</name>
<protein>
    <submittedName>
        <fullName evidence="7">LrgB family protein</fullName>
    </submittedName>
</protein>
<proteinExistence type="predicted"/>
<comment type="subcellular location">
    <subcellularLocation>
        <location evidence="1">Cell membrane</location>
        <topology evidence="1">Multi-pass membrane protein</topology>
    </subcellularLocation>
</comment>
<dbReference type="Pfam" id="PF04172">
    <property type="entry name" value="LrgB"/>
    <property type="match status" value="1"/>
</dbReference>
<keyword evidence="2" id="KW-1003">Cell membrane</keyword>
<dbReference type="Proteomes" id="UP000619101">
    <property type="component" value="Unassembled WGS sequence"/>
</dbReference>
<evidence type="ECO:0000256" key="5">
    <source>
        <dbReference type="ARBA" id="ARBA00023136"/>
    </source>
</evidence>
<feature type="transmembrane region" description="Helical" evidence="6">
    <location>
        <begin position="144"/>
        <end position="167"/>
    </location>
</feature>
<reference evidence="7 8" key="1">
    <citation type="submission" date="2020-08" db="EMBL/GenBank/DDBJ databases">
        <title>A Genomic Blueprint of the Chicken Gut Microbiome.</title>
        <authorList>
            <person name="Gilroy R."/>
            <person name="Ravi A."/>
            <person name="Getino M."/>
            <person name="Pursley I."/>
            <person name="Horton D.L."/>
            <person name="Alikhan N.-F."/>
            <person name="Baker D."/>
            <person name="Gharbi K."/>
            <person name="Hall N."/>
            <person name="Watson M."/>
            <person name="Adriaenssens E.M."/>
            <person name="Foster-Nyarko E."/>
            <person name="Jarju S."/>
            <person name="Secka A."/>
            <person name="Antonio M."/>
            <person name="Oren A."/>
            <person name="Chaudhuri R."/>
            <person name="La Ragione R.M."/>
            <person name="Hildebrand F."/>
            <person name="Pallen M.J."/>
        </authorList>
    </citation>
    <scope>NUCLEOTIDE SEQUENCE [LARGE SCALE GENOMIC DNA]</scope>
    <source>
        <strain evidence="7 8">A46</strain>
    </source>
</reference>
<sequence>MEGTMQILIIISTVALYILMNRLYLKINSPLLVPFFTVTVFSIAVLLIFNIPYETYMAGAEWIQIMLGPAVVSLAYPLYNQRLLINKYKMAIISSICIAMLTGLVSVYIILKLFKSSQEFIYTALPKSMTTPVAMQVSESIGGVAPLTAVLVMIAGYTGVLLGPFLYKIAKINTPISRGVAMGSVSHGAGVSKLKEFGEKELSIGSLSMGLSAIIGAIVVPFFSLLIM</sequence>
<accession>A0ABR8Y2M1</accession>
<feature type="transmembrane region" description="Helical" evidence="6">
    <location>
        <begin position="91"/>
        <end position="111"/>
    </location>
</feature>
<comment type="caution">
    <text evidence="7">The sequence shown here is derived from an EMBL/GenBank/DDBJ whole genome shotgun (WGS) entry which is preliminary data.</text>
</comment>
<evidence type="ECO:0000256" key="2">
    <source>
        <dbReference type="ARBA" id="ARBA00022475"/>
    </source>
</evidence>
<evidence type="ECO:0000256" key="4">
    <source>
        <dbReference type="ARBA" id="ARBA00022989"/>
    </source>
</evidence>
<keyword evidence="8" id="KW-1185">Reference proteome</keyword>
<dbReference type="PANTHER" id="PTHR30249">
    <property type="entry name" value="PUTATIVE SEROTONIN TRANSPORTER"/>
    <property type="match status" value="1"/>
</dbReference>
<dbReference type="EMBL" id="JACSPZ010000010">
    <property type="protein sequence ID" value="MBD8038396.1"/>
    <property type="molecule type" value="Genomic_DNA"/>
</dbReference>
<feature type="transmembrane region" description="Helical" evidence="6">
    <location>
        <begin position="6"/>
        <end position="24"/>
    </location>
</feature>
<feature type="transmembrane region" description="Helical" evidence="6">
    <location>
        <begin position="202"/>
        <end position="227"/>
    </location>
</feature>
<keyword evidence="5 6" id="KW-0472">Membrane</keyword>
<evidence type="ECO:0000256" key="3">
    <source>
        <dbReference type="ARBA" id="ARBA00022692"/>
    </source>
</evidence>
<dbReference type="PANTHER" id="PTHR30249:SF17">
    <property type="entry name" value="HOLIN-LIKE PROTEIN CIDB"/>
    <property type="match status" value="1"/>
</dbReference>
<feature type="transmembrane region" description="Helical" evidence="6">
    <location>
        <begin position="31"/>
        <end position="50"/>
    </location>
</feature>
<evidence type="ECO:0000313" key="7">
    <source>
        <dbReference type="EMBL" id="MBD8038396.1"/>
    </source>
</evidence>
<gene>
    <name evidence="7" type="ORF">H9635_16740</name>
</gene>
<feature type="transmembrane region" description="Helical" evidence="6">
    <location>
        <begin position="62"/>
        <end position="79"/>
    </location>
</feature>
<organism evidence="7 8">
    <name type="scientific">Solibacillus faecavium</name>
    <dbReference type="NCBI Taxonomy" id="2762221"/>
    <lineage>
        <taxon>Bacteria</taxon>
        <taxon>Bacillati</taxon>
        <taxon>Bacillota</taxon>
        <taxon>Bacilli</taxon>
        <taxon>Bacillales</taxon>
        <taxon>Caryophanaceae</taxon>
        <taxon>Solibacillus</taxon>
    </lineage>
</organism>
<keyword evidence="4 6" id="KW-1133">Transmembrane helix</keyword>